<keyword evidence="2" id="KW-1185">Reference proteome</keyword>
<organism evidence="1 2">
    <name type="scientific">Lentzea flava</name>
    <dbReference type="NCBI Taxonomy" id="103732"/>
    <lineage>
        <taxon>Bacteria</taxon>
        <taxon>Bacillati</taxon>
        <taxon>Actinomycetota</taxon>
        <taxon>Actinomycetes</taxon>
        <taxon>Pseudonocardiales</taxon>
        <taxon>Pseudonocardiaceae</taxon>
        <taxon>Lentzea</taxon>
    </lineage>
</organism>
<dbReference type="Proteomes" id="UP000649573">
    <property type="component" value="Unassembled WGS sequence"/>
</dbReference>
<evidence type="ECO:0000313" key="2">
    <source>
        <dbReference type="Proteomes" id="UP000649573"/>
    </source>
</evidence>
<gene>
    <name evidence="1" type="ORF">GCM10010178_90370</name>
</gene>
<reference evidence="2" key="1">
    <citation type="journal article" date="2019" name="Int. J. Syst. Evol. Microbiol.">
        <title>The Global Catalogue of Microorganisms (GCM) 10K type strain sequencing project: providing services to taxonomists for standard genome sequencing and annotation.</title>
        <authorList>
            <consortium name="The Broad Institute Genomics Platform"/>
            <consortium name="The Broad Institute Genome Sequencing Center for Infectious Disease"/>
            <person name="Wu L."/>
            <person name="Ma J."/>
        </authorList>
    </citation>
    <scope>NUCLEOTIDE SEQUENCE [LARGE SCALE GENOMIC DNA]</scope>
    <source>
        <strain evidence="2">JCM 3296</strain>
    </source>
</reference>
<name>A0ABQ2VH11_9PSEU</name>
<protein>
    <submittedName>
        <fullName evidence="1">Uncharacterized protein</fullName>
    </submittedName>
</protein>
<accession>A0ABQ2VH11</accession>
<evidence type="ECO:0000313" key="1">
    <source>
        <dbReference type="EMBL" id="GGU86242.1"/>
    </source>
</evidence>
<proteinExistence type="predicted"/>
<sequence>MLEANWASHSARKALRRRGAHAETVTARSSHLGVRSAERLGLMVPAEGSPVRFGRLARVVACAVYRAGSFHRRFATIAIGA</sequence>
<dbReference type="EMBL" id="BMRE01000101">
    <property type="protein sequence ID" value="GGU86242.1"/>
    <property type="molecule type" value="Genomic_DNA"/>
</dbReference>
<comment type="caution">
    <text evidence="1">The sequence shown here is derived from an EMBL/GenBank/DDBJ whole genome shotgun (WGS) entry which is preliminary data.</text>
</comment>